<sequence length="44" mass="5309">MRVYYSPVGTRRALPVYGKRNIYEWHNIYGGQDVSCPYKKIWKD</sequence>
<evidence type="ECO:0000313" key="1">
    <source>
        <dbReference type="EMBL" id="CEN51134.1"/>
    </source>
</evidence>
<dbReference type="Proteomes" id="UP000039370">
    <property type="component" value="Unassembled WGS sequence"/>
</dbReference>
<evidence type="ECO:0000313" key="2">
    <source>
        <dbReference type="Proteomes" id="UP000039370"/>
    </source>
</evidence>
<accession>A0A0B7IKR5</accession>
<reference evidence="2" key="1">
    <citation type="submission" date="2015-01" db="EMBL/GenBank/DDBJ databases">
        <authorList>
            <person name="MANFREDI Pablo"/>
        </authorList>
    </citation>
    <scope>NUCLEOTIDE SEQUENCE [LARGE SCALE GENOMIC DNA]</scope>
    <source>
        <strain evidence="2">Cc11</strain>
    </source>
</reference>
<gene>
    <name evidence="1" type="ORF">CCAN11_2260026</name>
</gene>
<protein>
    <submittedName>
        <fullName evidence="1">Uncharacterized protein</fullName>
    </submittedName>
</protein>
<name>A0A0B7IKR5_9FLAO</name>
<dbReference type="AlphaFoldDB" id="A0A0B7IKR5"/>
<proteinExistence type="predicted"/>
<organism evidence="1 2">
    <name type="scientific">Capnocytophaga canimorsus</name>
    <dbReference type="NCBI Taxonomy" id="28188"/>
    <lineage>
        <taxon>Bacteria</taxon>
        <taxon>Pseudomonadati</taxon>
        <taxon>Bacteroidota</taxon>
        <taxon>Flavobacteriia</taxon>
        <taxon>Flavobacteriales</taxon>
        <taxon>Flavobacteriaceae</taxon>
        <taxon>Capnocytophaga</taxon>
    </lineage>
</organism>
<dbReference type="EMBL" id="CDOK01000142">
    <property type="protein sequence ID" value="CEN51134.1"/>
    <property type="molecule type" value="Genomic_DNA"/>
</dbReference>